<dbReference type="InterPro" id="IPR011990">
    <property type="entry name" value="TPR-like_helical_dom_sf"/>
</dbReference>
<dbReference type="OrthoDB" id="356136at2"/>
<protein>
    <recommendedName>
        <fullName evidence="3">Tetratricopeptide repeat protein</fullName>
    </recommendedName>
</protein>
<dbReference type="Gene3D" id="1.25.40.10">
    <property type="entry name" value="Tetratricopeptide repeat domain"/>
    <property type="match status" value="1"/>
</dbReference>
<evidence type="ECO:0000313" key="2">
    <source>
        <dbReference type="Proteomes" id="UP000324209"/>
    </source>
</evidence>
<gene>
    <name evidence="1" type="ORF">EXM22_06790</name>
</gene>
<dbReference type="EMBL" id="CP036150">
    <property type="protein sequence ID" value="QEN07708.1"/>
    <property type="molecule type" value="Genomic_DNA"/>
</dbReference>
<dbReference type="AlphaFoldDB" id="A0A5C1QK57"/>
<name>A0A5C1QK57_9SPIO</name>
<evidence type="ECO:0000313" key="1">
    <source>
        <dbReference type="EMBL" id="QEN07708.1"/>
    </source>
</evidence>
<dbReference type="SUPFAM" id="SSF48452">
    <property type="entry name" value="TPR-like"/>
    <property type="match status" value="1"/>
</dbReference>
<keyword evidence="2" id="KW-1185">Reference proteome</keyword>
<dbReference type="KEGG" id="ock:EXM22_06790"/>
<dbReference type="Proteomes" id="UP000324209">
    <property type="component" value="Chromosome"/>
</dbReference>
<dbReference type="RefSeq" id="WP_149485788.1">
    <property type="nucleotide sequence ID" value="NZ_CP036150.1"/>
</dbReference>
<accession>A0A5C1QK57</accession>
<reference evidence="1 2" key="1">
    <citation type="submission" date="2019-02" db="EMBL/GenBank/DDBJ databases">
        <title>Complete Genome Sequence and Methylome Analysis of free living Spirochaetas.</title>
        <authorList>
            <person name="Fomenkov A."/>
            <person name="Dubinina G."/>
            <person name="Leshcheva N."/>
            <person name="Mikheeva N."/>
            <person name="Grabovich M."/>
            <person name="Vincze T."/>
            <person name="Roberts R.J."/>
        </authorList>
    </citation>
    <scope>NUCLEOTIDE SEQUENCE [LARGE SCALE GENOMIC DNA]</scope>
    <source>
        <strain evidence="1 2">K2</strain>
    </source>
</reference>
<proteinExistence type="predicted"/>
<sequence length="372" mass="43280">MFGKRGIFGRIRTIAAGIFFLTLVSLSGQSLEKQDLPGWILYEKGLAMFEQGRLSEALELITLSAGEGILTPEATYWIGRIYEAEGDSLLAKERYEEAIQDARFLYVPDDKWKIYYSLSDIYLNEKDYDQYEQVLLSIFDNEMKRNSEVIRREHSYVQVLKSEGIDKLLLLYRLQLTYSLEATSRLGRFYSGEGLWKSSLVKNLYPLLSLYSAGIESLIDRYPDFSFPVDMEEAWENDEEFLIDVYENLCRLSRSDFMFKRDLNSLKALQIEEDRIAAEKIINETFSTFHMSPSLYTLLKLENHLGENSFLNLETLYSALYFIGEALYQEGIPDRAMELWSLLTMSSHNSTWKTLALEKIKNPELETPFLKY</sequence>
<evidence type="ECO:0008006" key="3">
    <source>
        <dbReference type="Google" id="ProtNLM"/>
    </source>
</evidence>
<organism evidence="1 2">
    <name type="scientific">Oceanispirochaeta crateris</name>
    <dbReference type="NCBI Taxonomy" id="2518645"/>
    <lineage>
        <taxon>Bacteria</taxon>
        <taxon>Pseudomonadati</taxon>
        <taxon>Spirochaetota</taxon>
        <taxon>Spirochaetia</taxon>
        <taxon>Spirochaetales</taxon>
        <taxon>Spirochaetaceae</taxon>
        <taxon>Oceanispirochaeta</taxon>
    </lineage>
</organism>